<name>A0A972P1Y9_9BURK</name>
<organism evidence="1 2">
    <name type="scientific">Paraburkholderia elongata</name>
    <dbReference type="NCBI Taxonomy" id="2675747"/>
    <lineage>
        <taxon>Bacteria</taxon>
        <taxon>Pseudomonadati</taxon>
        <taxon>Pseudomonadota</taxon>
        <taxon>Betaproteobacteria</taxon>
        <taxon>Burkholderiales</taxon>
        <taxon>Burkholderiaceae</taxon>
        <taxon>Paraburkholderia</taxon>
    </lineage>
</organism>
<accession>A0A972P1Y9</accession>
<dbReference type="RefSeq" id="WP_172177461.1">
    <property type="nucleotide sequence ID" value="NZ_WOEZ01000277.1"/>
</dbReference>
<evidence type="ECO:0000313" key="1">
    <source>
        <dbReference type="EMBL" id="NPT61655.1"/>
    </source>
</evidence>
<gene>
    <name evidence="1" type="ORF">GNZ13_45825</name>
</gene>
<keyword evidence="2" id="KW-1185">Reference proteome</keyword>
<dbReference type="Proteomes" id="UP000655523">
    <property type="component" value="Unassembled WGS sequence"/>
</dbReference>
<reference evidence="1 2" key="1">
    <citation type="submission" date="2019-11" db="EMBL/GenBank/DDBJ databases">
        <title>Metabolism of dissolved organic matter in forest soils.</title>
        <authorList>
            <person name="Cyle K.T."/>
            <person name="Wilhelm R.C."/>
            <person name="Martinez C.E."/>
        </authorList>
    </citation>
    <scope>NUCLEOTIDE SEQUENCE [LARGE SCALE GENOMIC DNA]</scope>
    <source>
        <strain evidence="1 2">5N</strain>
    </source>
</reference>
<sequence>MAEAIKLIQRLLCKEINNSCRAAQYLRDVGELVQTWRADAGQAAIAKHGARRLVNSLMEADALGFVTLLLAEQLESDKILLAKLEKCFNGPLQTEDEVGKRSIEARNFFFEMRLLGQLTYAKLPAVSGEAPDVQTAIVGKPVLIECKRAFSRNNLTSLTRKAREQLDRELEANPEAVGFIAFDFTRILPDDRWYVSYSTRQELNVRLKDVQGYIRKYFEPDIVNALRNKVHERAVGLIEYFQTAGHNKSTGCWGTTWGQEFVPLRDASPTGIVAEFSRLVKEANAVHHASPGADEG</sequence>
<dbReference type="EMBL" id="WOEZ01000277">
    <property type="protein sequence ID" value="NPT61655.1"/>
    <property type="molecule type" value="Genomic_DNA"/>
</dbReference>
<dbReference type="AlphaFoldDB" id="A0A972P1Y9"/>
<proteinExistence type="predicted"/>
<protein>
    <submittedName>
        <fullName evidence="1">Uncharacterized protein</fullName>
    </submittedName>
</protein>
<comment type="caution">
    <text evidence="1">The sequence shown here is derived from an EMBL/GenBank/DDBJ whole genome shotgun (WGS) entry which is preliminary data.</text>
</comment>
<evidence type="ECO:0000313" key="2">
    <source>
        <dbReference type="Proteomes" id="UP000655523"/>
    </source>
</evidence>